<dbReference type="STRING" id="154981.AKJ29_11775"/>
<reference evidence="2 3" key="1">
    <citation type="submission" date="2015-09" db="EMBL/GenBank/DDBJ databases">
        <title>Draft genome sequence of Aliiroseovarius crassostreae CV919-312TSm, the causative agent of Roseovarius Oyster Disease (formerly Juvenile Oyster Disease).</title>
        <authorList>
            <person name="Kessner L."/>
            <person name="Spinard E."/>
            <person name="Nelson D."/>
        </authorList>
    </citation>
    <scope>NUCLEOTIDE SEQUENCE [LARGE SCALE GENOMIC DNA]</scope>
    <source>
        <strain evidence="2 3">CV919-312</strain>
    </source>
</reference>
<sequence>MGSFTKEGPMFFKRFLVGCVLTITAFLTPAYACEQHEKQAQSCLAGHEWNDDAKTCAPVVSS</sequence>
<evidence type="ECO:0000313" key="2">
    <source>
        <dbReference type="EMBL" id="KPN63346.1"/>
    </source>
</evidence>
<dbReference type="EMBL" id="LKBA01000006">
    <property type="protein sequence ID" value="KPN63346.1"/>
    <property type="molecule type" value="Genomic_DNA"/>
</dbReference>
<gene>
    <name evidence="2" type="ORF">AKJ29_11775</name>
</gene>
<name>A0A0P7JPT6_9RHOB</name>
<feature type="signal peptide" evidence="1">
    <location>
        <begin position="1"/>
        <end position="32"/>
    </location>
</feature>
<keyword evidence="3" id="KW-1185">Reference proteome</keyword>
<evidence type="ECO:0000256" key="1">
    <source>
        <dbReference type="SAM" id="SignalP"/>
    </source>
</evidence>
<feature type="chain" id="PRO_5006140516" description="Chitin-binding type-2 domain-containing protein" evidence="1">
    <location>
        <begin position="33"/>
        <end position="62"/>
    </location>
</feature>
<organism evidence="2 3">
    <name type="scientific">Aliiroseovarius crassostreae</name>
    <dbReference type="NCBI Taxonomy" id="154981"/>
    <lineage>
        <taxon>Bacteria</taxon>
        <taxon>Pseudomonadati</taxon>
        <taxon>Pseudomonadota</taxon>
        <taxon>Alphaproteobacteria</taxon>
        <taxon>Rhodobacterales</taxon>
        <taxon>Paracoccaceae</taxon>
        <taxon>Aliiroseovarius</taxon>
    </lineage>
</organism>
<evidence type="ECO:0008006" key="4">
    <source>
        <dbReference type="Google" id="ProtNLM"/>
    </source>
</evidence>
<proteinExistence type="predicted"/>
<keyword evidence="1" id="KW-0732">Signal</keyword>
<accession>A0A0P7JPT6</accession>
<dbReference type="AlphaFoldDB" id="A0A0P7JPT6"/>
<evidence type="ECO:0000313" key="3">
    <source>
        <dbReference type="Proteomes" id="UP000050471"/>
    </source>
</evidence>
<dbReference type="Proteomes" id="UP000050471">
    <property type="component" value="Unassembled WGS sequence"/>
</dbReference>
<comment type="caution">
    <text evidence="2">The sequence shown here is derived from an EMBL/GenBank/DDBJ whole genome shotgun (WGS) entry which is preliminary data.</text>
</comment>
<protein>
    <recommendedName>
        <fullName evidence="4">Chitin-binding type-2 domain-containing protein</fullName>
    </recommendedName>
</protein>